<organism evidence="12 15">
    <name type="scientific">Lactococcus lactis</name>
    <dbReference type="NCBI Taxonomy" id="1358"/>
    <lineage>
        <taxon>Bacteria</taxon>
        <taxon>Bacillati</taxon>
        <taxon>Bacillota</taxon>
        <taxon>Bacilli</taxon>
        <taxon>Lactobacillales</taxon>
        <taxon>Streptococcaceae</taxon>
        <taxon>Lactococcus</taxon>
    </lineage>
</organism>
<dbReference type="Proteomes" id="UP000285859">
    <property type="component" value="Unassembled WGS sequence"/>
</dbReference>
<protein>
    <submittedName>
        <fullName evidence="12">DUF536 domain-containing protein</fullName>
    </submittedName>
</protein>
<reference evidence="6" key="10">
    <citation type="submission" date="2023-06" db="EMBL/GenBank/DDBJ databases">
        <title>Draft Genome Sequences of lactic acid bacteria strains isolated from fermented milk products.</title>
        <authorList>
            <person name="Elcheninov A.G."/>
            <person name="Klyukina A."/>
            <person name="Zayulina K.S."/>
            <person name="Gavirova L.A."/>
            <person name="Shcherbakova P.A."/>
            <person name="Shestakov A.I."/>
            <person name="Kublanov I.V."/>
            <person name="Kochetkova T.V."/>
        </authorList>
    </citation>
    <scope>NUCLEOTIDE SEQUENCE</scope>
    <source>
        <strain evidence="6">TOM.142</strain>
    </source>
</reference>
<reference evidence="12 15" key="4">
    <citation type="submission" date="2019-01" db="EMBL/GenBank/DDBJ databases">
        <title>Whole genome sequence of Lactococcus lactis isolated from cow milk.</title>
        <authorList>
            <person name="Sundararaman A."/>
            <person name="Tamang J.-P."/>
            <person name="Halami P."/>
        </authorList>
    </citation>
    <scope>NUCLEOTIDE SEQUENCE [LARGE SCALE GENOMIC DNA]</scope>
    <source>
        <strain evidence="12 15">C2D</strain>
    </source>
</reference>
<dbReference type="EMBL" id="JAWHVL010000014">
    <property type="protein sequence ID" value="MDV2632392.1"/>
    <property type="molecule type" value="Genomic_DNA"/>
</dbReference>
<dbReference type="EMBL" id="JAUCAE010000023">
    <property type="protein sequence ID" value="MDM7547635.1"/>
    <property type="molecule type" value="Genomic_DNA"/>
</dbReference>
<reference evidence="13 16" key="5">
    <citation type="submission" date="2019-07" db="EMBL/GenBank/DDBJ databases">
        <title>Draft genome of 7 Lactococcus lactis strains isolated from an artisanal cheese production.</title>
        <authorList>
            <person name="Biolcati F."/>
            <person name="Bottero M.T."/>
            <person name="Dalmasso A."/>
            <person name="Mcauliffe O."/>
        </authorList>
    </citation>
    <scope>NUCLEOTIDE SEQUENCE [LARGE SCALE GENOMIC DNA]</scope>
    <source>
        <strain evidence="13 16">MRS45.2</strain>
    </source>
</reference>
<evidence type="ECO:0000313" key="6">
    <source>
        <dbReference type="EMBL" id="MDM7547635.1"/>
    </source>
</evidence>
<proteinExistence type="predicted"/>
<reference evidence="9 17" key="6">
    <citation type="submission" date="2019-12" db="EMBL/GenBank/DDBJ databases">
        <title>Draft Genome Sequences of L. lactis strains MS22333, MS22334, MS22336, and MS22337, Isolated from Spontaneous Fermented Camel Milk in Ethiopia.</title>
        <authorList>
            <person name="Bragason E."/>
            <person name="Hansen E.B."/>
            <person name="Guya M.E."/>
            <person name="Berhe T."/>
        </authorList>
    </citation>
    <scope>NUCLEOTIDE SEQUENCE [LARGE SCALE GENOMIC DNA]</scope>
    <source>
        <strain evidence="9 17">MS22336</strain>
    </source>
</reference>
<comment type="caution">
    <text evidence="12">The sequence shown here is derived from an EMBL/GenBank/DDBJ whole genome shotgun (WGS) entry which is preliminary data.</text>
</comment>
<evidence type="ECO:0000313" key="10">
    <source>
        <dbReference type="EMBL" id="PAK88409.1"/>
    </source>
</evidence>
<evidence type="ECO:0000313" key="7">
    <source>
        <dbReference type="EMBL" id="MDT2947012.1"/>
    </source>
</evidence>
<evidence type="ECO:0000313" key="14">
    <source>
        <dbReference type="Proteomes" id="UP000215635"/>
    </source>
</evidence>
<evidence type="ECO:0000313" key="17">
    <source>
        <dbReference type="Proteomes" id="UP000477402"/>
    </source>
</evidence>
<reference evidence="11" key="1">
    <citation type="submission" date="2017-01" db="EMBL/GenBank/DDBJ databases">
        <authorList>
            <person name="Lo R."/>
        </authorList>
    </citation>
    <scope>NUCLEOTIDE SEQUENCE</scope>
    <source>
        <strain evidence="11">537</strain>
    </source>
</reference>
<dbReference type="KEGG" id="llj:LG36_2184"/>
<dbReference type="Proteomes" id="UP001152598">
    <property type="component" value="Unassembled WGS sequence"/>
</dbReference>
<dbReference type="Proteomes" id="UP001240905">
    <property type="component" value="Unassembled WGS sequence"/>
</dbReference>
<reference evidence="3" key="8">
    <citation type="journal article" date="2023" name="Food Microbiol.">
        <title>Evaluation of the fermentation potential of lactic acid bacteria isolated from herbs, fruits and vegetables as starter cultures in nut-based milk alternatives.</title>
        <authorList>
            <person name="Huang W."/>
            <person name="Dong A."/>
            <person name="Pham H.T."/>
            <person name="Zhou C."/>
            <person name="Huo Z."/>
            <person name="Watjen A.P."/>
            <person name="Prakash S."/>
            <person name="Bang-Berthelsen C.H."/>
            <person name="Turner M.S."/>
        </authorList>
    </citation>
    <scope>NUCLEOTIDE SEQUENCE</scope>
    <source>
        <strain evidence="5">3</strain>
        <strain evidence="3">54</strain>
        <strain evidence="4">581</strain>
    </source>
</reference>
<dbReference type="EMBL" id="VJWV01000011">
    <property type="protein sequence ID" value="TRW72647.1"/>
    <property type="molecule type" value="Genomic_DNA"/>
</dbReference>
<dbReference type="EMBL" id="JARQDL010000016">
    <property type="protein sequence ID" value="MDT2947012.1"/>
    <property type="molecule type" value="Genomic_DNA"/>
</dbReference>
<sequence length="173" mass="19508">MDDMKTKTVSELAELFGVTRQAMNKRVKSLDTKFVEKNEKNVTVVNAEGIHELEGLYGKVVTAKAEVLEENADKGSEVALKTDDATSAAYEMISALMKDKNAEIERLNSQLISKDQQLNVKDAQIAEKDVQIKKQQELMEKALTDQKQFFTDLQEQLKTTDNKGFFGRLFGKK</sequence>
<evidence type="ECO:0000259" key="2">
    <source>
        <dbReference type="Pfam" id="PF04394"/>
    </source>
</evidence>
<dbReference type="Proteomes" id="UP000477402">
    <property type="component" value="Unassembled WGS sequence"/>
</dbReference>
<evidence type="ECO:0000313" key="11">
    <source>
        <dbReference type="EMBL" id="PFG87620.1"/>
    </source>
</evidence>
<dbReference type="EMBL" id="SAXH01000011">
    <property type="protein sequence ID" value="RWR46394.1"/>
    <property type="molecule type" value="Genomic_DNA"/>
</dbReference>
<reference evidence="10 14" key="2">
    <citation type="submission" date="2017-04" db="EMBL/GenBank/DDBJ databases">
        <title>Kefir bacterial isolates.</title>
        <authorList>
            <person name="Kim Y."/>
            <person name="Blasche S."/>
            <person name="Patil K.R."/>
        </authorList>
    </citation>
    <scope>NUCLEOTIDE SEQUENCE [LARGE SCALE GENOMIC DNA]</scope>
    <source>
        <strain evidence="10 14">OG2</strain>
    </source>
</reference>
<evidence type="ECO:0000313" key="9">
    <source>
        <dbReference type="EMBL" id="NEX56392.1"/>
    </source>
</evidence>
<dbReference type="Proteomes" id="UP001186047">
    <property type="component" value="Unassembled WGS sequence"/>
</dbReference>
<feature type="coiled-coil region" evidence="1">
    <location>
        <begin position="90"/>
        <end position="117"/>
    </location>
</feature>
<dbReference type="Proteomes" id="UP001152656">
    <property type="component" value="Unassembled WGS sequence"/>
</dbReference>
<dbReference type="Pfam" id="PF04394">
    <property type="entry name" value="DUF536"/>
    <property type="match status" value="1"/>
</dbReference>
<evidence type="ECO:0000313" key="12">
    <source>
        <dbReference type="EMBL" id="RWR46394.1"/>
    </source>
</evidence>
<evidence type="ECO:0000313" key="3">
    <source>
        <dbReference type="EMBL" id="MDG4977295.1"/>
    </source>
</evidence>
<evidence type="ECO:0000313" key="16">
    <source>
        <dbReference type="Proteomes" id="UP000317167"/>
    </source>
</evidence>
<feature type="domain" description="Regulator of chromosome segregation-like C-terminal" evidence="2">
    <location>
        <begin position="115"/>
        <end position="156"/>
    </location>
</feature>
<evidence type="ECO:0000313" key="15">
    <source>
        <dbReference type="Proteomes" id="UP000285859"/>
    </source>
</evidence>
<evidence type="ECO:0000313" key="4">
    <source>
        <dbReference type="EMBL" id="MDG4982308.1"/>
    </source>
</evidence>
<evidence type="ECO:0000313" key="8">
    <source>
        <dbReference type="EMBL" id="MDV2632392.1"/>
    </source>
</evidence>
<dbReference type="Proteomes" id="UP000215635">
    <property type="component" value="Unassembled WGS sequence"/>
</dbReference>
<name>A0A089XNA4_9LACT</name>
<reference evidence="11" key="3">
    <citation type="journal article" date="2018" name="Food Control">
        <title>Characterization of Lactococcus lactis isolates from herbs, fruits and vegetables for use as biopreservatives against Listeria monocytogenes in cheese.</title>
        <authorList>
            <person name="Ho V."/>
            <person name="Lo R."/>
            <person name="Bansal N."/>
            <person name="Turner M.S."/>
        </authorList>
    </citation>
    <scope>NUCLEOTIDE SEQUENCE</scope>
    <source>
        <strain evidence="11">537</strain>
    </source>
</reference>
<evidence type="ECO:0000256" key="1">
    <source>
        <dbReference type="SAM" id="Coils"/>
    </source>
</evidence>
<accession>A0A089XNA4</accession>
<dbReference type="OMA" id="MGPKKGF"/>
<dbReference type="EMBL" id="NCWV01000013">
    <property type="protein sequence ID" value="PAK88409.1"/>
    <property type="molecule type" value="Genomic_DNA"/>
</dbReference>
<dbReference type="AlphaFoldDB" id="A0A089XNA4"/>
<dbReference type="EMBL" id="JAOWLV010000007">
    <property type="protein sequence ID" value="MDG4977295.1"/>
    <property type="molecule type" value="Genomic_DNA"/>
</dbReference>
<dbReference type="EMBL" id="WWDJ01000149">
    <property type="protein sequence ID" value="NEX56392.1"/>
    <property type="molecule type" value="Genomic_DNA"/>
</dbReference>
<gene>
    <name evidence="10" type="ORF">B8W88_09710</name>
    <name evidence="11" type="ORF">BW154_12385</name>
    <name evidence="12" type="ORF">EO246_08815</name>
    <name evidence="13" type="ORF">FNJ53_11085</name>
    <name evidence="9" type="ORF">GTP08_12240</name>
    <name evidence="4" type="ORF">OGZ39_11730</name>
    <name evidence="3" type="ORF">OGZ50_11200</name>
    <name evidence="5" type="ORF">OGZ51_12760</name>
    <name evidence="7" type="ORF">P7I04_13365</name>
    <name evidence="6" type="ORF">QUD52_11445</name>
    <name evidence="8" type="ORF">RZO31_05825</name>
</gene>
<dbReference type="Proteomes" id="UP001152614">
    <property type="component" value="Unassembled WGS sequence"/>
</dbReference>
<dbReference type="Proteomes" id="UP001250218">
    <property type="component" value="Unassembled WGS sequence"/>
</dbReference>
<evidence type="ECO:0000313" key="5">
    <source>
        <dbReference type="EMBL" id="MDG4985011.1"/>
    </source>
</evidence>
<dbReference type="GeneID" id="89634587"/>
<dbReference type="Proteomes" id="UP000225275">
    <property type="component" value="Unassembled WGS sequence"/>
</dbReference>
<dbReference type="Proteomes" id="UP000317167">
    <property type="component" value="Unassembled WGS sequence"/>
</dbReference>
<reference evidence="7" key="9">
    <citation type="submission" date="2023-03" db="EMBL/GenBank/DDBJ databases">
        <authorList>
            <person name="Shen W."/>
            <person name="Cai J."/>
        </authorList>
    </citation>
    <scope>NUCLEOTIDE SEQUENCE</scope>
    <source>
        <strain evidence="7">Y37</strain>
    </source>
</reference>
<evidence type="ECO:0000313" key="13">
    <source>
        <dbReference type="EMBL" id="TRW72647.1"/>
    </source>
</evidence>
<dbReference type="InterPro" id="IPR007489">
    <property type="entry name" value="RocS-like_C"/>
</dbReference>
<dbReference type="EMBL" id="JAOWLP010000015">
    <property type="protein sequence ID" value="MDG4982308.1"/>
    <property type="molecule type" value="Genomic_DNA"/>
</dbReference>
<dbReference type="EMBL" id="MTJS01000006">
    <property type="protein sequence ID" value="PFG87620.1"/>
    <property type="molecule type" value="Genomic_DNA"/>
</dbReference>
<reference evidence="3" key="7">
    <citation type="submission" date="2022-10" db="EMBL/GenBank/DDBJ databases">
        <authorList>
            <person name="Turner M.S."/>
            <person name="Huang W."/>
        </authorList>
    </citation>
    <scope>NUCLEOTIDE SEQUENCE</scope>
    <source>
        <strain evidence="5">3</strain>
        <strain evidence="3">54</strain>
        <strain evidence="4">581</strain>
    </source>
</reference>
<dbReference type="EMBL" id="JAOWLY010000018">
    <property type="protein sequence ID" value="MDG4985011.1"/>
    <property type="molecule type" value="Genomic_DNA"/>
</dbReference>
<reference evidence="8" key="11">
    <citation type="submission" date="2023-10" db="EMBL/GenBank/DDBJ databases">
        <title>Production of high quality cheese from raw caw milk (raw cheese).</title>
        <authorList>
            <person name="Samouris G."/>
        </authorList>
    </citation>
    <scope>NUCLEOTIDE SEQUENCE</scope>
    <source>
        <strain evidence="8">M17-3</strain>
    </source>
</reference>
<dbReference type="RefSeq" id="WP_003131246.1">
    <property type="nucleotide sequence ID" value="NZ_AP025700.1"/>
</dbReference>
<keyword evidence="1" id="KW-0175">Coiled coil</keyword>